<keyword evidence="11" id="KW-1185">Reference proteome</keyword>
<dbReference type="EC" id="2.1.1.63" evidence="3"/>
<accession>D9SDC9</accession>
<dbReference type="GO" id="GO:0032259">
    <property type="term" value="P:methylation"/>
    <property type="evidence" value="ECO:0007669"/>
    <property type="project" value="UniProtKB-KW"/>
</dbReference>
<keyword evidence="6" id="KW-0227">DNA damage</keyword>
<dbReference type="PROSITE" id="PS00374">
    <property type="entry name" value="MGMT"/>
    <property type="match status" value="1"/>
</dbReference>
<proteinExistence type="inferred from homology"/>
<evidence type="ECO:0000313" key="10">
    <source>
        <dbReference type="EMBL" id="ADL56727.1"/>
    </source>
</evidence>
<protein>
    <recommendedName>
        <fullName evidence="3">methylated-DNA--[protein]-cysteine S-methyltransferase</fullName>
        <ecNumber evidence="3">2.1.1.63</ecNumber>
    </recommendedName>
</protein>
<name>D9SDC9_GALCS</name>
<organism evidence="10 11">
    <name type="scientific">Gallionella capsiferriformans (strain ES-2)</name>
    <name type="common">Gallionella ferruginea capsiferriformans (strain ES-2)</name>
    <dbReference type="NCBI Taxonomy" id="395494"/>
    <lineage>
        <taxon>Bacteria</taxon>
        <taxon>Pseudomonadati</taxon>
        <taxon>Pseudomonadota</taxon>
        <taxon>Betaproteobacteria</taxon>
        <taxon>Nitrosomonadales</taxon>
        <taxon>Gallionellaceae</taxon>
        <taxon>Gallionella</taxon>
    </lineage>
</organism>
<keyword evidence="5 10" id="KW-0808">Transferase</keyword>
<dbReference type="Proteomes" id="UP000001235">
    <property type="component" value="Chromosome"/>
</dbReference>
<dbReference type="RefSeq" id="WP_013294630.1">
    <property type="nucleotide sequence ID" value="NC_014394.1"/>
</dbReference>
<dbReference type="OrthoDB" id="9802228at2"/>
<evidence type="ECO:0000256" key="2">
    <source>
        <dbReference type="ARBA" id="ARBA00008711"/>
    </source>
</evidence>
<dbReference type="SUPFAM" id="SSF46767">
    <property type="entry name" value="Methylated DNA-protein cysteine methyltransferase, C-terminal domain"/>
    <property type="match status" value="1"/>
</dbReference>
<keyword evidence="4 10" id="KW-0489">Methyltransferase</keyword>
<dbReference type="HOGENOM" id="CLU_000445_52_2_4"/>
<dbReference type="STRING" id="395494.Galf_2732"/>
<dbReference type="PANTHER" id="PTHR10815">
    <property type="entry name" value="METHYLATED-DNA--PROTEIN-CYSTEINE METHYLTRANSFERASE"/>
    <property type="match status" value="1"/>
</dbReference>
<evidence type="ECO:0000259" key="9">
    <source>
        <dbReference type="Pfam" id="PF01035"/>
    </source>
</evidence>
<evidence type="ECO:0000256" key="5">
    <source>
        <dbReference type="ARBA" id="ARBA00022679"/>
    </source>
</evidence>
<dbReference type="Gene3D" id="3.30.160.70">
    <property type="entry name" value="Methylated DNA-protein cysteine methyltransferase domain"/>
    <property type="match status" value="1"/>
</dbReference>
<dbReference type="InterPro" id="IPR001497">
    <property type="entry name" value="MethylDNA_cys_MeTrfase_AS"/>
</dbReference>
<feature type="domain" description="Methylated-DNA-[protein]-cysteine S-methyltransferase DNA binding" evidence="9">
    <location>
        <begin position="72"/>
        <end position="153"/>
    </location>
</feature>
<dbReference type="PANTHER" id="PTHR10815:SF13">
    <property type="entry name" value="METHYLATED-DNA--PROTEIN-CYSTEINE METHYLTRANSFERASE"/>
    <property type="match status" value="1"/>
</dbReference>
<dbReference type="AlphaFoldDB" id="D9SDC9"/>
<dbReference type="KEGG" id="gca:Galf_2732"/>
<gene>
    <name evidence="10" type="ordered locus">Galf_2732</name>
</gene>
<dbReference type="InterPro" id="IPR036631">
    <property type="entry name" value="MGMT_N_sf"/>
</dbReference>
<comment type="similarity">
    <text evidence="2">Belongs to the MGMT family.</text>
</comment>
<evidence type="ECO:0000313" key="11">
    <source>
        <dbReference type="Proteomes" id="UP000001235"/>
    </source>
</evidence>
<dbReference type="eggNOG" id="COG0350">
    <property type="taxonomic scope" value="Bacteria"/>
</dbReference>
<comment type="catalytic activity">
    <reaction evidence="1">
        <text>a 4-O-methyl-thymidine in DNA + L-cysteinyl-[protein] = a thymidine in DNA + S-methyl-L-cysteinyl-[protein]</text>
        <dbReference type="Rhea" id="RHEA:53428"/>
        <dbReference type="Rhea" id="RHEA-COMP:10131"/>
        <dbReference type="Rhea" id="RHEA-COMP:10132"/>
        <dbReference type="Rhea" id="RHEA-COMP:13555"/>
        <dbReference type="Rhea" id="RHEA-COMP:13556"/>
        <dbReference type="ChEBI" id="CHEBI:29950"/>
        <dbReference type="ChEBI" id="CHEBI:82612"/>
        <dbReference type="ChEBI" id="CHEBI:137386"/>
        <dbReference type="ChEBI" id="CHEBI:137387"/>
        <dbReference type="EC" id="2.1.1.63"/>
    </reaction>
</comment>
<reference evidence="10 11" key="1">
    <citation type="submission" date="2010-08" db="EMBL/GenBank/DDBJ databases">
        <title>Complete sequence of Gallionella capsiferriformans ES-2.</title>
        <authorList>
            <consortium name="US DOE Joint Genome Institute"/>
            <person name="Lucas S."/>
            <person name="Copeland A."/>
            <person name="Lapidus A."/>
            <person name="Cheng J.-F."/>
            <person name="Bruce D."/>
            <person name="Goodwin L."/>
            <person name="Pitluck S."/>
            <person name="Chertkov O."/>
            <person name="Davenport K.W."/>
            <person name="Detter J.C."/>
            <person name="Han C."/>
            <person name="Tapia R."/>
            <person name="Land M."/>
            <person name="Hauser L."/>
            <person name="Chang Y.-J."/>
            <person name="Jeffries C."/>
            <person name="Kyrpides N."/>
            <person name="Ivanova N."/>
            <person name="Mikhailova N."/>
            <person name="Shelobolina E.S."/>
            <person name="Picardal F."/>
            <person name="Roden E."/>
            <person name="Emerson D."/>
            <person name="Woyke T."/>
        </authorList>
    </citation>
    <scope>NUCLEOTIDE SEQUENCE [LARGE SCALE GENOMIC DNA]</scope>
    <source>
        <strain evidence="10 11">ES-2</strain>
    </source>
</reference>
<dbReference type="Gene3D" id="1.10.10.10">
    <property type="entry name" value="Winged helix-like DNA-binding domain superfamily/Winged helix DNA-binding domain"/>
    <property type="match status" value="1"/>
</dbReference>
<comment type="catalytic activity">
    <reaction evidence="8">
        <text>a 6-O-methyl-2'-deoxyguanosine in DNA + L-cysteinyl-[protein] = S-methyl-L-cysteinyl-[protein] + a 2'-deoxyguanosine in DNA</text>
        <dbReference type="Rhea" id="RHEA:24000"/>
        <dbReference type="Rhea" id="RHEA-COMP:10131"/>
        <dbReference type="Rhea" id="RHEA-COMP:10132"/>
        <dbReference type="Rhea" id="RHEA-COMP:11367"/>
        <dbReference type="Rhea" id="RHEA-COMP:11368"/>
        <dbReference type="ChEBI" id="CHEBI:29950"/>
        <dbReference type="ChEBI" id="CHEBI:82612"/>
        <dbReference type="ChEBI" id="CHEBI:85445"/>
        <dbReference type="ChEBI" id="CHEBI:85448"/>
        <dbReference type="EC" id="2.1.1.63"/>
    </reaction>
</comment>
<dbReference type="Pfam" id="PF01035">
    <property type="entry name" value="DNA_binding_1"/>
    <property type="match status" value="1"/>
</dbReference>
<evidence type="ECO:0000256" key="6">
    <source>
        <dbReference type="ARBA" id="ARBA00022763"/>
    </source>
</evidence>
<dbReference type="NCBIfam" id="TIGR00589">
    <property type="entry name" value="ogt"/>
    <property type="match status" value="1"/>
</dbReference>
<dbReference type="SUPFAM" id="SSF53155">
    <property type="entry name" value="Methylated DNA-protein cysteine methyltransferase domain"/>
    <property type="match status" value="1"/>
</dbReference>
<evidence type="ECO:0000256" key="1">
    <source>
        <dbReference type="ARBA" id="ARBA00001286"/>
    </source>
</evidence>
<evidence type="ECO:0000256" key="7">
    <source>
        <dbReference type="ARBA" id="ARBA00023204"/>
    </source>
</evidence>
<dbReference type="FunFam" id="1.10.10.10:FF:000214">
    <property type="entry name" value="Methylated-DNA--protein-cysteine methyltransferase"/>
    <property type="match status" value="1"/>
</dbReference>
<evidence type="ECO:0000256" key="4">
    <source>
        <dbReference type="ARBA" id="ARBA00022603"/>
    </source>
</evidence>
<dbReference type="EMBL" id="CP002159">
    <property type="protein sequence ID" value="ADL56727.1"/>
    <property type="molecule type" value="Genomic_DNA"/>
</dbReference>
<dbReference type="InterPro" id="IPR014048">
    <property type="entry name" value="MethylDNA_cys_MeTrfase_DNA-bd"/>
</dbReference>
<evidence type="ECO:0000256" key="3">
    <source>
        <dbReference type="ARBA" id="ARBA00011918"/>
    </source>
</evidence>
<dbReference type="GO" id="GO:0003908">
    <property type="term" value="F:methylated-DNA-[protein]-cysteine S-methyltransferase activity"/>
    <property type="evidence" value="ECO:0007669"/>
    <property type="project" value="UniProtKB-EC"/>
</dbReference>
<keyword evidence="7" id="KW-0234">DNA repair</keyword>
<dbReference type="InterPro" id="IPR036217">
    <property type="entry name" value="MethylDNA_cys_MeTrfase_DNAb"/>
</dbReference>
<dbReference type="GO" id="GO:0006281">
    <property type="term" value="P:DNA repair"/>
    <property type="evidence" value="ECO:0007669"/>
    <property type="project" value="UniProtKB-KW"/>
</dbReference>
<dbReference type="InterPro" id="IPR036388">
    <property type="entry name" value="WH-like_DNA-bd_sf"/>
</dbReference>
<sequence length="155" mass="16639">MDYQAKLSAPFGILGIRCEDDALTGIDFLPLTHSAERASGPFAQTVCEQLARYFDKPDAQFSLALKYPATAYRQRVWQAISAIPCGQTRSYGELARQLNSGAQAVGQACGANPIPIIIPCHRVVGRAGLGGFMNSTGATTLDIKRWLLAHEGITG</sequence>
<dbReference type="CDD" id="cd06445">
    <property type="entry name" value="ATase"/>
    <property type="match status" value="1"/>
</dbReference>
<evidence type="ECO:0000256" key="8">
    <source>
        <dbReference type="ARBA" id="ARBA00049348"/>
    </source>
</evidence>